<protein>
    <recommendedName>
        <fullName evidence="6">Gram-positive cocci surface proteins LPxTG domain-containing protein</fullName>
    </recommendedName>
</protein>
<feature type="compositionally biased region" description="Polar residues" evidence="1">
    <location>
        <begin position="560"/>
        <end position="569"/>
    </location>
</feature>
<feature type="region of interest" description="Disordered" evidence="1">
    <location>
        <begin position="338"/>
        <end position="404"/>
    </location>
</feature>
<feature type="compositionally biased region" description="Low complexity" evidence="1">
    <location>
        <begin position="347"/>
        <end position="361"/>
    </location>
</feature>
<accession>A0AAP6XQT0</accession>
<dbReference type="Proteomes" id="UP000591626">
    <property type="component" value="Unassembled WGS sequence"/>
</dbReference>
<dbReference type="EMBL" id="JAAUVV010000045">
    <property type="protein sequence ID" value="NJJ05033.1"/>
    <property type="molecule type" value="Genomic_DNA"/>
</dbReference>
<sequence>MAATSKAKRAVGLSLAAAVAGSIALVPVANAQESATAKETAPVTSSAAVDPVSSTSNASSVSTTPATTPATANTPVADSAAPVTQTPAKDSNLSDAAKAFAALFLDTPGNGTGTSGAQYNSKGRTYTALARHPENKLLYAISQDEEGKDAGHLLRINANDGGLMDLGKIDLKGDDATKIDTAAFTAGGTLVLFGEDKVYTLDLSDDKSGAKNTPLGFTTKPLKIDGVKEAGKPAAWVADGEKNETSLVALSTNDKGEAYLWHLDVDEKAPAATHTAVTVPEKATLPKVKALNYAYKNEDGEFVFADDDATAIHVKDNAVSNVVAKGDEADNFAGVAGLKLPGLDNPETGAATATTTETTETSVTEPSGSAKSGTPDGTPAPKATPANPSEDKPETGPVDSKGKWSMEVFVRTADDKAVEGAEFKSTDGRIAGRTGTDGRANVIFGLNDKGKKEELIQLTLKEAPKGYNNAEILIEPGAKTAEIVLPRDPNVTTLNRPQQILKAIDEFKPIATKVLGPAAAMAGAAGLAGAGGGAKTTKSSATPLPLKTTPSRSTGRTTSVKNASNNSNRVAAKGSTSTKKTTTSSSKERDGDLADTGTPMRAVISLGVLLMLVGGAYLALGRRRETNEN</sequence>
<evidence type="ECO:0000256" key="1">
    <source>
        <dbReference type="SAM" id="MobiDB-lite"/>
    </source>
</evidence>
<proteinExistence type="predicted"/>
<feature type="signal peptide" evidence="3">
    <location>
        <begin position="1"/>
        <end position="31"/>
    </location>
</feature>
<keyword evidence="3" id="KW-0732">Signal</keyword>
<evidence type="ECO:0000313" key="4">
    <source>
        <dbReference type="EMBL" id="NJJ05033.1"/>
    </source>
</evidence>
<dbReference type="AlphaFoldDB" id="A0AAP6XQT0"/>
<gene>
    <name evidence="4" type="ORF">HC138_11940</name>
</gene>
<feature type="compositionally biased region" description="Low complexity" evidence="1">
    <location>
        <begin position="548"/>
        <end position="559"/>
    </location>
</feature>
<feature type="region of interest" description="Disordered" evidence="1">
    <location>
        <begin position="31"/>
        <end position="91"/>
    </location>
</feature>
<keyword evidence="2" id="KW-0812">Transmembrane</keyword>
<reference evidence="4 5" key="1">
    <citation type="submission" date="2020-03" db="EMBL/GenBank/DDBJ databases">
        <title>Draft genome sequences of bacterial isolates from the female urobiome.</title>
        <authorList>
            <person name="Miller-Ensminger T."/>
            <person name="Wolfe A.J."/>
            <person name="Putonti C."/>
        </authorList>
    </citation>
    <scope>NUCLEOTIDE SEQUENCE [LARGE SCALE GENOMIC DNA]</scope>
    <source>
        <strain evidence="4 5">UMB8490</strain>
    </source>
</reference>
<feature type="compositionally biased region" description="Polar residues" evidence="1">
    <location>
        <begin position="82"/>
        <end position="91"/>
    </location>
</feature>
<comment type="caution">
    <text evidence="4">The sequence shown here is derived from an EMBL/GenBank/DDBJ whole genome shotgun (WGS) entry which is preliminary data.</text>
</comment>
<keyword evidence="2" id="KW-1133">Transmembrane helix</keyword>
<keyword evidence="2" id="KW-0472">Membrane</keyword>
<evidence type="ECO:0000256" key="3">
    <source>
        <dbReference type="SAM" id="SignalP"/>
    </source>
</evidence>
<feature type="transmembrane region" description="Helical" evidence="2">
    <location>
        <begin position="602"/>
        <end position="620"/>
    </location>
</feature>
<feature type="compositionally biased region" description="Low complexity" evidence="1">
    <location>
        <begin position="575"/>
        <end position="585"/>
    </location>
</feature>
<evidence type="ECO:0000313" key="5">
    <source>
        <dbReference type="Proteomes" id="UP000591626"/>
    </source>
</evidence>
<organism evidence="4 5">
    <name type="scientific">Corynebacterium coyleae</name>
    <dbReference type="NCBI Taxonomy" id="53374"/>
    <lineage>
        <taxon>Bacteria</taxon>
        <taxon>Bacillati</taxon>
        <taxon>Actinomycetota</taxon>
        <taxon>Actinomycetes</taxon>
        <taxon>Mycobacteriales</taxon>
        <taxon>Corynebacteriaceae</taxon>
        <taxon>Corynebacterium</taxon>
    </lineage>
</organism>
<evidence type="ECO:0000256" key="2">
    <source>
        <dbReference type="SAM" id="Phobius"/>
    </source>
</evidence>
<feature type="compositionally biased region" description="Polar residues" evidence="1">
    <location>
        <begin position="362"/>
        <end position="372"/>
    </location>
</feature>
<feature type="region of interest" description="Disordered" evidence="1">
    <location>
        <begin position="527"/>
        <end position="597"/>
    </location>
</feature>
<name>A0AAP6XQT0_9CORY</name>
<feature type="compositionally biased region" description="Basic and acidic residues" evidence="1">
    <location>
        <begin position="389"/>
        <end position="404"/>
    </location>
</feature>
<feature type="compositionally biased region" description="Polar residues" evidence="1">
    <location>
        <begin position="31"/>
        <end position="47"/>
    </location>
</feature>
<feature type="chain" id="PRO_5043015131" description="Gram-positive cocci surface proteins LPxTG domain-containing protein" evidence="3">
    <location>
        <begin position="32"/>
        <end position="629"/>
    </location>
</feature>
<dbReference type="RefSeq" id="WP_167617581.1">
    <property type="nucleotide sequence ID" value="NZ_JAAUVV010000045.1"/>
</dbReference>
<evidence type="ECO:0008006" key="6">
    <source>
        <dbReference type="Google" id="ProtNLM"/>
    </source>
</evidence>
<feature type="compositionally biased region" description="Low complexity" evidence="1">
    <location>
        <begin position="51"/>
        <end position="77"/>
    </location>
</feature>